<dbReference type="Gene3D" id="3.90.1720.10">
    <property type="entry name" value="endopeptidase domain like (from Nostoc punctiforme)"/>
    <property type="match status" value="1"/>
</dbReference>
<dbReference type="PANTHER" id="PTHR47359:SF3">
    <property type="entry name" value="NLP_P60 DOMAIN-CONTAINING PROTEIN-RELATED"/>
    <property type="match status" value="1"/>
</dbReference>
<dbReference type="InterPro" id="IPR038765">
    <property type="entry name" value="Papain-like_cys_pep_sf"/>
</dbReference>
<protein>
    <recommendedName>
        <fullName evidence="8">NlpC/P60 domain-containing protein</fullName>
    </recommendedName>
</protein>
<evidence type="ECO:0000256" key="1">
    <source>
        <dbReference type="ARBA" id="ARBA00007074"/>
    </source>
</evidence>
<dbReference type="STRING" id="1437875.CFRA_08205"/>
<dbReference type="Gene3D" id="6.10.250.3150">
    <property type="match status" value="1"/>
</dbReference>
<dbReference type="EMBL" id="CP009247">
    <property type="protein sequence ID" value="APT89238.1"/>
    <property type="molecule type" value="Genomic_DNA"/>
</dbReference>
<sequence length="334" mass="35455">MSSHFIRRGLSVVGVLAVLGGSAHVAQADEVDDLLAEMDELSQEASAKNEEVKDLEGKVEESRRSLGELDGKVAATREAADRAQAAERDARNGVDLVAGSRYRGSSTGDAVSVLGADNPQMALDRSAYLSTLGRQAEKSVKALEDATATADRERDRAARARAEAEYRSNRLASQLEDLNEEKEQLDARTAELTERIDGLDEEARARWEGKYGPLAPILDPAAAEGVVGAALSKLGAPYSWGAAGPDAFDCSGLMFWAYQQQGKSIPRTSQAQIAGGTPVSRADLQPGDIVGYYPGVTHVGMYIGNGQVVHASDYGIPVQVVSVDSMPFAGAARY</sequence>
<name>A0A1L7CTZ6_9CORY</name>
<dbReference type="RefSeq" id="WP_075664227.1">
    <property type="nucleotide sequence ID" value="NZ_CP009247.1"/>
</dbReference>
<feature type="domain" description="NlpC/P60" evidence="8">
    <location>
        <begin position="220"/>
        <end position="334"/>
    </location>
</feature>
<evidence type="ECO:0000256" key="2">
    <source>
        <dbReference type="ARBA" id="ARBA00022670"/>
    </source>
</evidence>
<dbReference type="InterPro" id="IPR000064">
    <property type="entry name" value="NLP_P60_dom"/>
</dbReference>
<keyword evidence="2" id="KW-0645">Protease</keyword>
<evidence type="ECO:0000256" key="5">
    <source>
        <dbReference type="SAM" id="Coils"/>
    </source>
</evidence>
<evidence type="ECO:0000313" key="9">
    <source>
        <dbReference type="EMBL" id="APT89238.1"/>
    </source>
</evidence>
<comment type="similarity">
    <text evidence="1">Belongs to the peptidase C40 family.</text>
</comment>
<evidence type="ECO:0000259" key="8">
    <source>
        <dbReference type="PROSITE" id="PS51935"/>
    </source>
</evidence>
<proteinExistence type="inferred from homology"/>
<evidence type="ECO:0000256" key="4">
    <source>
        <dbReference type="ARBA" id="ARBA00022807"/>
    </source>
</evidence>
<dbReference type="PROSITE" id="PS51935">
    <property type="entry name" value="NLPC_P60"/>
    <property type="match status" value="1"/>
</dbReference>
<evidence type="ECO:0000313" key="10">
    <source>
        <dbReference type="Proteomes" id="UP000185434"/>
    </source>
</evidence>
<evidence type="ECO:0000256" key="3">
    <source>
        <dbReference type="ARBA" id="ARBA00022801"/>
    </source>
</evidence>
<keyword evidence="5" id="KW-0175">Coiled coil</keyword>
<evidence type="ECO:0000256" key="7">
    <source>
        <dbReference type="SAM" id="SignalP"/>
    </source>
</evidence>
<feature type="compositionally biased region" description="Basic and acidic residues" evidence="6">
    <location>
        <begin position="47"/>
        <end position="71"/>
    </location>
</feature>
<dbReference type="SUPFAM" id="SSF54001">
    <property type="entry name" value="Cysteine proteinases"/>
    <property type="match status" value="1"/>
</dbReference>
<dbReference type="Pfam" id="PF00877">
    <property type="entry name" value="NLPC_P60"/>
    <property type="match status" value="1"/>
</dbReference>
<dbReference type="InterPro" id="IPR051794">
    <property type="entry name" value="PG_Endopeptidase_C40"/>
</dbReference>
<dbReference type="KEGG" id="cfk:CFRA_08205"/>
<keyword evidence="10" id="KW-1185">Reference proteome</keyword>
<evidence type="ECO:0000256" key="6">
    <source>
        <dbReference type="SAM" id="MobiDB-lite"/>
    </source>
</evidence>
<feature type="region of interest" description="Disordered" evidence="6">
    <location>
        <begin position="43"/>
        <end position="88"/>
    </location>
</feature>
<feature type="chain" id="PRO_5012340486" description="NlpC/P60 domain-containing protein" evidence="7">
    <location>
        <begin position="29"/>
        <end position="334"/>
    </location>
</feature>
<reference evidence="9 10" key="1">
    <citation type="submission" date="2014-08" db="EMBL/GenBank/DDBJ databases">
        <title>Complete genome sequence of Corynebacterium frankenforstense ST18(T) (=DSM 45800(T)), isolated from raw cow milk.</title>
        <authorList>
            <person name="Ruckert C."/>
            <person name="Albersmeier A."/>
            <person name="Winkler A."/>
            <person name="Lipski A."/>
            <person name="Kalinowski J."/>
        </authorList>
    </citation>
    <scope>NUCLEOTIDE SEQUENCE [LARGE SCALE GENOMIC DNA]</scope>
    <source>
        <strain evidence="9 10">ST18</strain>
    </source>
</reference>
<keyword evidence="4" id="KW-0788">Thiol protease</keyword>
<accession>A0A1L7CTZ6</accession>
<organism evidence="9 10">
    <name type="scientific">Corynebacterium frankenforstense DSM 45800</name>
    <dbReference type="NCBI Taxonomy" id="1437875"/>
    <lineage>
        <taxon>Bacteria</taxon>
        <taxon>Bacillati</taxon>
        <taxon>Actinomycetota</taxon>
        <taxon>Actinomycetes</taxon>
        <taxon>Mycobacteriales</taxon>
        <taxon>Corynebacteriaceae</taxon>
        <taxon>Corynebacterium</taxon>
    </lineage>
</organism>
<dbReference type="AlphaFoldDB" id="A0A1L7CTZ6"/>
<dbReference type="Proteomes" id="UP000185434">
    <property type="component" value="Chromosome"/>
</dbReference>
<dbReference type="GO" id="GO:0006508">
    <property type="term" value="P:proteolysis"/>
    <property type="evidence" value="ECO:0007669"/>
    <property type="project" value="UniProtKB-KW"/>
</dbReference>
<feature type="signal peptide" evidence="7">
    <location>
        <begin position="1"/>
        <end position="28"/>
    </location>
</feature>
<keyword evidence="3" id="KW-0378">Hydrolase</keyword>
<gene>
    <name evidence="9" type="ORF">CFRA_08205</name>
</gene>
<keyword evidence="7" id="KW-0732">Signal</keyword>
<dbReference type="GO" id="GO:0008234">
    <property type="term" value="F:cysteine-type peptidase activity"/>
    <property type="evidence" value="ECO:0007669"/>
    <property type="project" value="UniProtKB-KW"/>
</dbReference>
<dbReference type="PANTHER" id="PTHR47359">
    <property type="entry name" value="PEPTIDOGLYCAN DL-ENDOPEPTIDASE CWLO"/>
    <property type="match status" value="1"/>
</dbReference>
<feature type="coiled-coil region" evidence="5">
    <location>
        <begin position="143"/>
        <end position="202"/>
    </location>
</feature>
<feature type="compositionally biased region" description="Basic and acidic residues" evidence="6">
    <location>
        <begin position="78"/>
        <end position="88"/>
    </location>
</feature>